<feature type="domain" description="Choice-of-anchor I" evidence="4">
    <location>
        <begin position="51"/>
        <end position="551"/>
    </location>
</feature>
<keyword evidence="3" id="KW-0732">Signal</keyword>
<name>A0A269PC77_9CORY</name>
<dbReference type="PANTHER" id="PTHR46928">
    <property type="entry name" value="MESENCHYME-SPECIFIC CELL SURFACE GLYCOPROTEIN"/>
    <property type="match status" value="1"/>
</dbReference>
<proteinExistence type="predicted"/>
<keyword evidence="2" id="KW-0472">Membrane</keyword>
<organism evidence="5 6">
    <name type="scientific">Corynebacterium hadale</name>
    <dbReference type="NCBI Taxonomy" id="2026255"/>
    <lineage>
        <taxon>Bacteria</taxon>
        <taxon>Bacillati</taxon>
        <taxon>Actinomycetota</taxon>
        <taxon>Actinomycetes</taxon>
        <taxon>Mycobacteriales</taxon>
        <taxon>Corynebacteriaceae</taxon>
        <taxon>Corynebacterium</taxon>
    </lineage>
</organism>
<evidence type="ECO:0000256" key="2">
    <source>
        <dbReference type="SAM" id="Phobius"/>
    </source>
</evidence>
<feature type="compositionally biased region" description="Basic and acidic residues" evidence="1">
    <location>
        <begin position="433"/>
        <end position="445"/>
    </location>
</feature>
<comment type="caution">
    <text evidence="5">The sequence shown here is derived from an EMBL/GenBank/DDBJ whole genome shotgun (WGS) entry which is preliminary data.</text>
</comment>
<dbReference type="NCBIfam" id="NF038117">
    <property type="entry name" value="choice_anch_I"/>
    <property type="match status" value="1"/>
</dbReference>
<accession>A0A269PC77</accession>
<dbReference type="InterPro" id="IPR055188">
    <property type="entry name" value="Choice_anch_I"/>
</dbReference>
<feature type="compositionally biased region" description="Basic and acidic residues" evidence="1">
    <location>
        <begin position="573"/>
        <end position="584"/>
    </location>
</feature>
<dbReference type="EMBL" id="NQMQ01000018">
    <property type="protein sequence ID" value="PAJ69218.1"/>
    <property type="molecule type" value="Genomic_DNA"/>
</dbReference>
<keyword evidence="2" id="KW-1133">Transmembrane helix</keyword>
<dbReference type="AlphaFoldDB" id="A0A269PC77"/>
<dbReference type="SUPFAM" id="SSF51004">
    <property type="entry name" value="C-terminal (heme d1) domain of cytochrome cd1-nitrite reductase"/>
    <property type="match status" value="1"/>
</dbReference>
<keyword evidence="2" id="KW-0812">Transmembrane</keyword>
<evidence type="ECO:0000313" key="6">
    <source>
        <dbReference type="Proteomes" id="UP000215771"/>
    </source>
</evidence>
<feature type="transmembrane region" description="Helical" evidence="2">
    <location>
        <begin position="602"/>
        <end position="626"/>
    </location>
</feature>
<reference evidence="5 6" key="1">
    <citation type="submission" date="2017-08" db="EMBL/GenBank/DDBJ databases">
        <authorList>
            <person name="de Groot N.N."/>
        </authorList>
    </citation>
    <scope>NUCLEOTIDE SEQUENCE [LARGE SCALE GENOMIC DNA]</scope>
    <source>
        <strain evidence="5 6">NBT06-6</strain>
    </source>
</reference>
<evidence type="ECO:0000313" key="5">
    <source>
        <dbReference type="EMBL" id="PAJ69218.1"/>
    </source>
</evidence>
<feature type="chain" id="PRO_5038665223" evidence="3">
    <location>
        <begin position="20"/>
        <end position="645"/>
    </location>
</feature>
<feature type="signal peptide" evidence="3">
    <location>
        <begin position="1"/>
        <end position="19"/>
    </location>
</feature>
<sequence length="645" mass="68287">MPATAALSASLIAVAPAGAVVVDKPVYDQAKDASAKIAPIGSYDAGVFDESGAEIVAYHKASKRVLTVNANSGKIDVLDVSDPTAPTKVGEVHGGDDTTINSVAVREDGLAVATVEPDEDKTKPGEVIFFDAGADTPGEVLGRVGVGSLPDMVTLTPNGRYALVANEGEPAEDYSVDPEGSISLIRLEHDVAAPTQDKVRTAGFSAFEGTLADKGVRIFGQVGASQTEAQNLEPEYIAVDDNKAYVTLQENNAIAVVDITSGKVEDVWPLGVTDRREVPFDASDKDDTTNISKWPVKSLLQPDSIAAYNVDGETYLVLANEGDSRDWDGYSEEARLKKFGKKDVAPICEGYAGLSADQLEELQSDEQLGRLNMTTSMGLNEEKGCYDDLYNLGGRSFSIFTADGKRVFDSGSQFEEITSRILPEYFNSNHTETSFDTRSDDKGPEPEGVTVGEVNGRTYAFIGFERLGGVMVYDITDPSAPKYQAYVNNRDFSINMEALADEGEEQLHDGLSKVGDLGAEGLTFIPAEDSPNGEALLAVGNEVSGTTTLFQVESLLDKAEEPEETPGEEPGETPEKKPEEKPDSPDQQTGDEQEGSSTAGKVVAAVAGVLAALAALVAGGVSLGLIQNPVDQLLGQIPGAPKLPF</sequence>
<feature type="region of interest" description="Disordered" evidence="1">
    <location>
        <begin position="428"/>
        <end position="451"/>
    </location>
</feature>
<feature type="compositionally biased region" description="Acidic residues" evidence="1">
    <location>
        <begin position="560"/>
        <end position="572"/>
    </location>
</feature>
<dbReference type="InterPro" id="IPR015943">
    <property type="entry name" value="WD40/YVTN_repeat-like_dom_sf"/>
</dbReference>
<dbReference type="Gene3D" id="2.130.10.10">
    <property type="entry name" value="YVTN repeat-like/Quinoprotein amine dehydrogenase"/>
    <property type="match status" value="1"/>
</dbReference>
<dbReference type="Proteomes" id="UP000215771">
    <property type="component" value="Unassembled WGS sequence"/>
</dbReference>
<dbReference type="InterPro" id="IPR052956">
    <property type="entry name" value="Mesenchyme-surface_protein"/>
</dbReference>
<gene>
    <name evidence="5" type="ORF">CIG21_08340</name>
</gene>
<protein>
    <submittedName>
        <fullName evidence="5">Alkaline phosphatase</fullName>
    </submittedName>
</protein>
<evidence type="ECO:0000256" key="1">
    <source>
        <dbReference type="SAM" id="MobiDB-lite"/>
    </source>
</evidence>
<feature type="region of interest" description="Disordered" evidence="1">
    <location>
        <begin position="558"/>
        <end position="598"/>
    </location>
</feature>
<evidence type="ECO:0000259" key="4">
    <source>
        <dbReference type="Pfam" id="PF22494"/>
    </source>
</evidence>
<evidence type="ECO:0000256" key="3">
    <source>
        <dbReference type="SAM" id="SignalP"/>
    </source>
</evidence>
<dbReference type="InterPro" id="IPR011048">
    <property type="entry name" value="Haem_d1_sf"/>
</dbReference>
<dbReference type="Pfam" id="PF22494">
    <property type="entry name" value="choice_anch_I"/>
    <property type="match status" value="1"/>
</dbReference>
<dbReference type="PANTHER" id="PTHR46928:SF1">
    <property type="entry name" value="MESENCHYME-SPECIFIC CELL SURFACE GLYCOPROTEIN"/>
    <property type="match status" value="1"/>
</dbReference>